<dbReference type="InterPro" id="IPR032710">
    <property type="entry name" value="NTF2-like_dom_sf"/>
</dbReference>
<keyword evidence="5" id="KW-1185">Reference proteome</keyword>
<proteinExistence type="inferred from homology"/>
<feature type="domain" description="CS" evidence="3">
    <location>
        <begin position="2"/>
        <end position="91"/>
    </location>
</feature>
<dbReference type="Gene3D" id="2.60.40.790">
    <property type="match status" value="1"/>
</dbReference>
<dbReference type="GO" id="GO:0101031">
    <property type="term" value="C:protein folding chaperone complex"/>
    <property type="evidence" value="ECO:0007669"/>
    <property type="project" value="UniProtKB-ARBA"/>
</dbReference>
<dbReference type="Proteomes" id="UP000187609">
    <property type="component" value="Unassembled WGS sequence"/>
</dbReference>
<dbReference type="Gene3D" id="3.10.450.240">
    <property type="match status" value="1"/>
</dbReference>
<comment type="subcellular location">
    <subcellularLocation>
        <location evidence="2">Cytoplasm</location>
    </subcellularLocation>
    <subcellularLocation>
        <location evidence="2">Nucleus</location>
    </subcellularLocation>
</comment>
<dbReference type="PROSITE" id="PS51203">
    <property type="entry name" value="CS"/>
    <property type="match status" value="1"/>
</dbReference>
<evidence type="ECO:0000259" key="3">
    <source>
        <dbReference type="PROSITE" id="PS51203"/>
    </source>
</evidence>
<dbReference type="GO" id="GO:0005634">
    <property type="term" value="C:nucleus"/>
    <property type="evidence" value="ECO:0007669"/>
    <property type="project" value="UniProtKB-SubCell"/>
</dbReference>
<sequence>MSRHPQVKWAQRPDVVYLTVQLPDAKSPKVNLDPEGIFTFSATAGPESHAYELKLELFDKVNVEESKINIGVRNIFCILEKSEKKWWNKLLRGDEKAPHYVKVDWDKWVDEDDDNDTAPPGDFDMNSMDFSKFGDMGGMGLGDDAMGDDLDDSDDEGTSRASLYDSSPDNLWIFLLRGAMVAKEGDTEALKKYCSKEVIERCKAEHQAFDSQGMIFDNKILHISDVEVRETKMMGDSPIIILAFQTQQVYCIRDKLGSIKEGGKDTIHTVYYAWAMQLVEAEELGEAAFHPIWRLREMQQFGVAALI</sequence>
<comment type="caution">
    <text evidence="4">The sequence shown here is derived from an EMBL/GenBank/DDBJ whole genome shotgun (WGS) entry which is preliminary data.</text>
</comment>
<dbReference type="GO" id="GO:0006457">
    <property type="term" value="P:protein folding"/>
    <property type="evidence" value="ECO:0007669"/>
    <property type="project" value="TreeGrafter"/>
</dbReference>
<dbReference type="GO" id="GO:0051087">
    <property type="term" value="F:protein-folding chaperone binding"/>
    <property type="evidence" value="ECO:0007669"/>
    <property type="project" value="UniProtKB-ARBA"/>
</dbReference>
<comment type="subunit">
    <text evidence="2">Interacts with HSP90 in an ATP-dependent manner.</text>
</comment>
<dbReference type="GO" id="GO:0005829">
    <property type="term" value="C:cytosol"/>
    <property type="evidence" value="ECO:0007669"/>
    <property type="project" value="TreeGrafter"/>
</dbReference>
<gene>
    <name evidence="4" type="primary">TIM44-2_1</name>
    <name evidence="4" type="ORF">A4A49_22939</name>
</gene>
<comment type="similarity">
    <text evidence="1 2">Belongs to the p23/wos2 family.</text>
</comment>
<dbReference type="InterPro" id="IPR045250">
    <property type="entry name" value="p23-like"/>
</dbReference>
<dbReference type="InterPro" id="IPR007379">
    <property type="entry name" value="Tim44-like_dom"/>
</dbReference>
<dbReference type="Gramene" id="OIT07537">
    <property type="protein sequence ID" value="OIT07537"/>
    <property type="gene ID" value="A4A49_22939"/>
</dbReference>
<keyword evidence="2" id="KW-0143">Chaperone</keyword>
<dbReference type="PANTHER" id="PTHR22932:SF22">
    <property type="entry name" value="CO-CHAPERONE PROTEIN P23"/>
    <property type="match status" value="1"/>
</dbReference>
<dbReference type="GO" id="GO:0051879">
    <property type="term" value="F:Hsp90 protein binding"/>
    <property type="evidence" value="ECO:0007669"/>
    <property type="project" value="UniProtKB-UniRule"/>
</dbReference>
<dbReference type="SUPFAM" id="SSF49764">
    <property type="entry name" value="HSP20-like chaperones"/>
    <property type="match status" value="1"/>
</dbReference>
<dbReference type="FunFam" id="2.60.40.790:FF:000013">
    <property type="entry name" value="Very-long-chain (3R)-3-hydroxyacyl-CoA dehydratase"/>
    <property type="match status" value="1"/>
</dbReference>
<dbReference type="SMART" id="SM00978">
    <property type="entry name" value="Tim44"/>
    <property type="match status" value="1"/>
</dbReference>
<evidence type="ECO:0000313" key="4">
    <source>
        <dbReference type="EMBL" id="OIT07537.1"/>
    </source>
</evidence>
<protein>
    <recommendedName>
        <fullName evidence="2">Co-chaperone protein p23</fullName>
    </recommendedName>
</protein>
<dbReference type="EMBL" id="MJEQ01037183">
    <property type="protein sequence ID" value="OIT07537.1"/>
    <property type="molecule type" value="Genomic_DNA"/>
</dbReference>
<dbReference type="SUPFAM" id="SSF54427">
    <property type="entry name" value="NTF2-like"/>
    <property type="match status" value="1"/>
</dbReference>
<dbReference type="AlphaFoldDB" id="A0A1J6JKT4"/>
<dbReference type="GO" id="GO:0051131">
    <property type="term" value="P:chaperone-mediated protein complex assembly"/>
    <property type="evidence" value="ECO:0007669"/>
    <property type="project" value="TreeGrafter"/>
</dbReference>
<dbReference type="STRING" id="49451.A0A1J6JKT4"/>
<dbReference type="GO" id="GO:0009408">
    <property type="term" value="P:response to heat"/>
    <property type="evidence" value="ECO:0007669"/>
    <property type="project" value="UniProtKB-ARBA"/>
</dbReference>
<dbReference type="PANTHER" id="PTHR22932">
    <property type="entry name" value="TELOMERASE-BINDING PROTEIN P23 HSP90 CO-CHAPERONE"/>
    <property type="match status" value="1"/>
</dbReference>
<keyword evidence="2" id="KW-0963">Cytoplasm</keyword>
<dbReference type="CDD" id="cd06465">
    <property type="entry name" value="p23_hB-ind1_like"/>
    <property type="match status" value="1"/>
</dbReference>
<accession>A0A1J6JKT4</accession>
<dbReference type="Pfam" id="PF04969">
    <property type="entry name" value="CS"/>
    <property type="match status" value="1"/>
</dbReference>
<dbReference type="InterPro" id="IPR008978">
    <property type="entry name" value="HSP20-like_chaperone"/>
</dbReference>
<name>A0A1J6JKT4_NICAT</name>
<organism evidence="4 5">
    <name type="scientific">Nicotiana attenuata</name>
    <name type="common">Coyote tobacco</name>
    <dbReference type="NCBI Taxonomy" id="49451"/>
    <lineage>
        <taxon>Eukaryota</taxon>
        <taxon>Viridiplantae</taxon>
        <taxon>Streptophyta</taxon>
        <taxon>Embryophyta</taxon>
        <taxon>Tracheophyta</taxon>
        <taxon>Spermatophyta</taxon>
        <taxon>Magnoliopsida</taxon>
        <taxon>eudicotyledons</taxon>
        <taxon>Gunneridae</taxon>
        <taxon>Pentapetalae</taxon>
        <taxon>asterids</taxon>
        <taxon>lamiids</taxon>
        <taxon>Solanales</taxon>
        <taxon>Solanaceae</taxon>
        <taxon>Nicotianoideae</taxon>
        <taxon>Nicotianeae</taxon>
        <taxon>Nicotiana</taxon>
    </lineage>
</organism>
<dbReference type="InterPro" id="IPR007052">
    <property type="entry name" value="CS_dom"/>
</dbReference>
<evidence type="ECO:0000256" key="1">
    <source>
        <dbReference type="ARBA" id="ARBA00025733"/>
    </source>
</evidence>
<evidence type="ECO:0000256" key="2">
    <source>
        <dbReference type="RuleBase" id="RU369032"/>
    </source>
</evidence>
<dbReference type="SMR" id="A0A1J6JKT4"/>
<comment type="function">
    <text evidence="2">Acts as a co-chaperone for HSP90.</text>
</comment>
<reference evidence="4" key="1">
    <citation type="submission" date="2016-11" db="EMBL/GenBank/DDBJ databases">
        <title>The genome of Nicotiana attenuata.</title>
        <authorList>
            <person name="Xu S."/>
            <person name="Brockmoeller T."/>
            <person name="Gaquerel E."/>
            <person name="Navarro A."/>
            <person name="Kuhl H."/>
            <person name="Gase K."/>
            <person name="Ling Z."/>
            <person name="Zhou W."/>
            <person name="Kreitzer C."/>
            <person name="Stanke M."/>
            <person name="Tang H."/>
            <person name="Lyons E."/>
            <person name="Pandey P."/>
            <person name="Pandey S.P."/>
            <person name="Timmermann B."/>
            <person name="Baldwin I.T."/>
        </authorList>
    </citation>
    <scope>NUCLEOTIDE SEQUENCE [LARGE SCALE GENOMIC DNA]</scope>
    <source>
        <strain evidence="4">UT</strain>
    </source>
</reference>
<evidence type="ECO:0000313" key="5">
    <source>
        <dbReference type="Proteomes" id="UP000187609"/>
    </source>
</evidence>
<dbReference type="Pfam" id="PF04280">
    <property type="entry name" value="Tim44"/>
    <property type="match status" value="1"/>
</dbReference>
<keyword evidence="2" id="KW-0539">Nucleus</keyword>